<dbReference type="GO" id="GO:0003700">
    <property type="term" value="F:DNA-binding transcription factor activity"/>
    <property type="evidence" value="ECO:0007669"/>
    <property type="project" value="TreeGrafter"/>
</dbReference>
<dbReference type="CDD" id="cd00038">
    <property type="entry name" value="CAP_ED"/>
    <property type="match status" value="1"/>
</dbReference>
<gene>
    <name evidence="5" type="ORF">GCM10010989_06460</name>
</gene>
<feature type="domain" description="Cyclic nucleotide-binding" evidence="4">
    <location>
        <begin position="27"/>
        <end position="97"/>
    </location>
</feature>
<dbReference type="GO" id="GO:0005829">
    <property type="term" value="C:cytosol"/>
    <property type="evidence" value="ECO:0007669"/>
    <property type="project" value="TreeGrafter"/>
</dbReference>
<evidence type="ECO:0000313" key="6">
    <source>
        <dbReference type="Proteomes" id="UP000598997"/>
    </source>
</evidence>
<dbReference type="InterPro" id="IPR012318">
    <property type="entry name" value="HTH_CRP"/>
</dbReference>
<dbReference type="PROSITE" id="PS50042">
    <property type="entry name" value="CNMP_BINDING_3"/>
    <property type="match status" value="1"/>
</dbReference>
<evidence type="ECO:0000259" key="4">
    <source>
        <dbReference type="PROSITE" id="PS50042"/>
    </source>
</evidence>
<dbReference type="Pfam" id="PF13545">
    <property type="entry name" value="HTH_Crp_2"/>
    <property type="match status" value="1"/>
</dbReference>
<evidence type="ECO:0000256" key="1">
    <source>
        <dbReference type="ARBA" id="ARBA00023015"/>
    </source>
</evidence>
<dbReference type="InterPro" id="IPR018490">
    <property type="entry name" value="cNMP-bd_dom_sf"/>
</dbReference>
<dbReference type="Proteomes" id="UP000598997">
    <property type="component" value="Unassembled WGS sequence"/>
</dbReference>
<comment type="caution">
    <text evidence="5">The sequence shown here is derived from an EMBL/GenBank/DDBJ whole genome shotgun (WGS) entry which is preliminary data.</text>
</comment>
<keyword evidence="3" id="KW-0804">Transcription</keyword>
<dbReference type="OrthoDB" id="7630420at2"/>
<dbReference type="SMART" id="SM00100">
    <property type="entry name" value="cNMP"/>
    <property type="match status" value="1"/>
</dbReference>
<dbReference type="Pfam" id="PF00027">
    <property type="entry name" value="cNMP_binding"/>
    <property type="match status" value="1"/>
</dbReference>
<dbReference type="InterPro" id="IPR036390">
    <property type="entry name" value="WH_DNA-bd_sf"/>
</dbReference>
<dbReference type="InterPro" id="IPR014710">
    <property type="entry name" value="RmlC-like_jellyroll"/>
</dbReference>
<dbReference type="AlphaFoldDB" id="A0A916Y9R9"/>
<dbReference type="GO" id="GO:0003677">
    <property type="term" value="F:DNA binding"/>
    <property type="evidence" value="ECO:0007669"/>
    <property type="project" value="UniProtKB-KW"/>
</dbReference>
<dbReference type="InterPro" id="IPR000595">
    <property type="entry name" value="cNMP-bd_dom"/>
</dbReference>
<keyword evidence="6" id="KW-1185">Reference proteome</keyword>
<organism evidence="5 6">
    <name type="scientific">Croceicoccus pelagius</name>
    <dbReference type="NCBI Taxonomy" id="1703341"/>
    <lineage>
        <taxon>Bacteria</taxon>
        <taxon>Pseudomonadati</taxon>
        <taxon>Pseudomonadota</taxon>
        <taxon>Alphaproteobacteria</taxon>
        <taxon>Sphingomonadales</taxon>
        <taxon>Erythrobacteraceae</taxon>
        <taxon>Croceicoccus</taxon>
    </lineage>
</organism>
<reference evidence="5 6" key="1">
    <citation type="journal article" date="2014" name="Int. J. Syst. Evol. Microbiol.">
        <title>Complete genome sequence of Corynebacterium casei LMG S-19264T (=DSM 44701T), isolated from a smear-ripened cheese.</title>
        <authorList>
            <consortium name="US DOE Joint Genome Institute (JGI-PGF)"/>
            <person name="Walter F."/>
            <person name="Albersmeier A."/>
            <person name="Kalinowski J."/>
            <person name="Ruckert C."/>
        </authorList>
    </citation>
    <scope>NUCLEOTIDE SEQUENCE [LARGE SCALE GENOMIC DNA]</scope>
    <source>
        <strain evidence="5 6">CGMCC 1.15358</strain>
    </source>
</reference>
<dbReference type="EMBL" id="BMIO01000002">
    <property type="protein sequence ID" value="GGD35001.1"/>
    <property type="molecule type" value="Genomic_DNA"/>
</dbReference>
<evidence type="ECO:0000256" key="3">
    <source>
        <dbReference type="ARBA" id="ARBA00023163"/>
    </source>
</evidence>
<dbReference type="PANTHER" id="PTHR24567">
    <property type="entry name" value="CRP FAMILY TRANSCRIPTIONAL REGULATORY PROTEIN"/>
    <property type="match status" value="1"/>
</dbReference>
<keyword evidence="1" id="KW-0805">Transcription regulation</keyword>
<dbReference type="Gene3D" id="2.60.120.10">
    <property type="entry name" value="Jelly Rolls"/>
    <property type="match status" value="1"/>
</dbReference>
<sequence length="227" mass="24830">MIRNPDTETVQAIARGFDCDDAVAQSLARQAQRVSFEPRDIVLASGERAEHLFLMIRGHARMLAISIDGRMAVIEEFRDGDLFGEGALTDEGPGAETGDEVVAVSHSTACSLESHVMVAAMSAHASVAMAISRRLLKRLMTQNRRMAEVSTLSTVGRINAELLRLARGGVNLTISPPPVLTQFALSLQTTRETVSRAISKLEKKGILKREENGLRIVAEHRLEELIF</sequence>
<proteinExistence type="predicted"/>
<dbReference type="RefSeq" id="WP_066764400.1">
    <property type="nucleotide sequence ID" value="NZ_BMIO01000002.1"/>
</dbReference>
<dbReference type="PANTHER" id="PTHR24567:SF74">
    <property type="entry name" value="HTH-TYPE TRANSCRIPTIONAL REGULATOR ARCR"/>
    <property type="match status" value="1"/>
</dbReference>
<protein>
    <submittedName>
        <fullName evidence="5">Transcriptional regulator</fullName>
    </submittedName>
</protein>
<keyword evidence="2" id="KW-0238">DNA-binding</keyword>
<dbReference type="SUPFAM" id="SSF46785">
    <property type="entry name" value="Winged helix' DNA-binding domain"/>
    <property type="match status" value="1"/>
</dbReference>
<name>A0A916Y9R9_9SPHN</name>
<dbReference type="SUPFAM" id="SSF51206">
    <property type="entry name" value="cAMP-binding domain-like"/>
    <property type="match status" value="1"/>
</dbReference>
<accession>A0A916Y9R9</accession>
<evidence type="ECO:0000313" key="5">
    <source>
        <dbReference type="EMBL" id="GGD35001.1"/>
    </source>
</evidence>
<evidence type="ECO:0000256" key="2">
    <source>
        <dbReference type="ARBA" id="ARBA00023125"/>
    </source>
</evidence>
<dbReference type="InterPro" id="IPR050397">
    <property type="entry name" value="Env_Response_Regulators"/>
</dbReference>